<dbReference type="RefSeq" id="WP_120766982.1">
    <property type="nucleotide sequence ID" value="NZ_CP033169.1"/>
</dbReference>
<keyword evidence="4 12" id="KW-0548">Nucleotidyltransferase</keyword>
<evidence type="ECO:0000256" key="11">
    <source>
        <dbReference type="ARBA" id="ARBA00023163"/>
    </source>
</evidence>
<evidence type="ECO:0000313" key="17">
    <source>
        <dbReference type="Proteomes" id="UP000280960"/>
    </source>
</evidence>
<sequence>MGFYSEDIVREIRSRADIVEIISEYVSLKKRGENYVGLCPFHSEKTPSFNVNPEKQLFYCFGCGAGGNVFTFLMKKENLNFPEAIRLLADRFQIKLPSGKYDKEITRDFQQRREQLRINKLAARFYHNILLNTREGRRGLEYLTKRGIKPETIERFQLGYALPAWDGLIKYFGSQGIDIKDLQKVGLVIPRKDNRGYYDRFRDRIMFPIEDVTKNIIGFGGRIVGVGEPKYLNSPETPVFSKGENLYALSMIKKDPELDAIVVEGYMDCISLQQNGFTQAVASLGTALTQKQARLLKKYTNGVILAYDADSAGQTATLRGMEILAKEGLNVKVLSLPAGKDPDEFIRRKGRDAFREQLTGALDLVSYKLNLAKKGLDIQNSDGKLRFIKRAVEVLSEIENEVEKEIYVQKTATELNIPVQVLKDEIKKRQFPNNGFKYKNSQTRDNNKEFSKISPITGAYKAERMIIKLLIEDEAIREKVIKDLTPSNFINERTSKIAGVLFEMVQRGESITPDGIFNLLDQDASSELSGILMTNPEFQDDDMVDSLVKKIKENYLKHAIKQVREQIKKAEAIGEREESINLLNTYQKLKIQMDELKANLTSEKGGV</sequence>
<evidence type="ECO:0000256" key="2">
    <source>
        <dbReference type="ARBA" id="ARBA00022515"/>
    </source>
</evidence>
<keyword evidence="6 12" id="KW-0479">Metal-binding</keyword>
<dbReference type="InterPro" id="IPR016136">
    <property type="entry name" value="DNA_helicase_N/primase_C"/>
</dbReference>
<dbReference type="Gene3D" id="1.10.860.10">
    <property type="entry name" value="DNAb Helicase, Chain A"/>
    <property type="match status" value="1"/>
</dbReference>
<dbReference type="FunFam" id="3.40.1360.10:FF:000002">
    <property type="entry name" value="DNA primase"/>
    <property type="match status" value="1"/>
</dbReference>
<dbReference type="Pfam" id="PF01807">
    <property type="entry name" value="Zn_ribbon_DnaG"/>
    <property type="match status" value="1"/>
</dbReference>
<proteinExistence type="inferred from homology"/>
<dbReference type="GO" id="GO:0000428">
    <property type="term" value="C:DNA-directed RNA polymerase complex"/>
    <property type="evidence" value="ECO:0007669"/>
    <property type="project" value="UniProtKB-KW"/>
</dbReference>
<dbReference type="InterPro" id="IPR034151">
    <property type="entry name" value="TOPRIM_DnaG_bac"/>
</dbReference>
<dbReference type="KEGG" id="bacg:D2962_06415"/>
<keyword evidence="3 12" id="KW-0808">Transferase</keyword>
<dbReference type="GO" id="GO:0003677">
    <property type="term" value="F:DNA binding"/>
    <property type="evidence" value="ECO:0007669"/>
    <property type="project" value="UniProtKB-KW"/>
</dbReference>
<dbReference type="InterPro" id="IPR036977">
    <property type="entry name" value="DNA_primase_Znf_CHC2"/>
</dbReference>
<evidence type="ECO:0000256" key="7">
    <source>
        <dbReference type="ARBA" id="ARBA00022771"/>
    </source>
</evidence>
<dbReference type="InterPro" id="IPR002694">
    <property type="entry name" value="Znf_CHC2"/>
</dbReference>
<keyword evidence="8 12" id="KW-0862">Zinc</keyword>
<keyword evidence="2 12" id="KW-0639">Primosome</keyword>
<dbReference type="Pfam" id="PF08275">
    <property type="entry name" value="DNAG_N"/>
    <property type="match status" value="1"/>
</dbReference>
<protein>
    <recommendedName>
        <fullName evidence="12 13">DNA primase</fullName>
        <ecNumber evidence="12">2.7.7.101</ecNumber>
    </recommendedName>
</protein>
<comment type="function">
    <text evidence="12 13">RNA polymerase that catalyzes the synthesis of short RNA molecules used as primers for DNA polymerase during DNA replication.</text>
</comment>
<dbReference type="InterPro" id="IPR006295">
    <property type="entry name" value="DNA_primase_DnaG"/>
</dbReference>
<dbReference type="InterPro" id="IPR013264">
    <property type="entry name" value="DNAG_N"/>
</dbReference>
<name>A0A3G2R4J8_9FIRM</name>
<dbReference type="InterPro" id="IPR019475">
    <property type="entry name" value="DNA_primase_DnaB-bd"/>
</dbReference>
<dbReference type="Proteomes" id="UP000280960">
    <property type="component" value="Chromosome"/>
</dbReference>
<accession>A0A3G2R4J8</accession>
<comment type="subunit">
    <text evidence="12">Monomer. Interacts with DnaB.</text>
</comment>
<evidence type="ECO:0000256" key="5">
    <source>
        <dbReference type="ARBA" id="ARBA00022705"/>
    </source>
</evidence>
<dbReference type="NCBIfam" id="TIGR01391">
    <property type="entry name" value="dnaG"/>
    <property type="match status" value="1"/>
</dbReference>
<gene>
    <name evidence="12" type="primary">dnaG</name>
    <name evidence="16" type="ORF">D2962_06415</name>
</gene>
<comment type="cofactor">
    <cofactor evidence="12 13 14">
        <name>Zn(2+)</name>
        <dbReference type="ChEBI" id="CHEBI:29105"/>
    </cofactor>
    <text evidence="12 13 14">Binds 1 zinc ion per monomer.</text>
</comment>
<evidence type="ECO:0000256" key="13">
    <source>
        <dbReference type="PIRNR" id="PIRNR002811"/>
    </source>
</evidence>
<dbReference type="InterPro" id="IPR030846">
    <property type="entry name" value="DnaG_bac"/>
</dbReference>
<dbReference type="GO" id="GO:0006269">
    <property type="term" value="P:DNA replication, synthesis of primer"/>
    <property type="evidence" value="ECO:0007669"/>
    <property type="project" value="UniProtKB-UniRule"/>
</dbReference>
<reference evidence="16 17" key="1">
    <citation type="submission" date="2018-10" db="EMBL/GenBank/DDBJ databases">
        <authorList>
            <person name="Zhang X."/>
        </authorList>
    </citation>
    <scope>NUCLEOTIDE SEQUENCE [LARGE SCALE GENOMIC DNA]</scope>
    <source>
        <strain evidence="16 17">SK-G1</strain>
    </source>
</reference>
<dbReference type="PANTHER" id="PTHR30313">
    <property type="entry name" value="DNA PRIMASE"/>
    <property type="match status" value="1"/>
</dbReference>
<dbReference type="CDD" id="cd03364">
    <property type="entry name" value="TOPRIM_DnaG_primases"/>
    <property type="match status" value="1"/>
</dbReference>
<evidence type="ECO:0000256" key="9">
    <source>
        <dbReference type="ARBA" id="ARBA00022842"/>
    </source>
</evidence>
<dbReference type="InterPro" id="IPR050219">
    <property type="entry name" value="DnaG_primase"/>
</dbReference>
<comment type="catalytic activity">
    <reaction evidence="12">
        <text>ssDNA + n NTP = ssDNA/pppN(pN)n-1 hybrid + (n-1) diphosphate.</text>
        <dbReference type="EC" id="2.7.7.101"/>
    </reaction>
</comment>
<dbReference type="EC" id="2.7.7.101" evidence="12"/>
<evidence type="ECO:0000256" key="6">
    <source>
        <dbReference type="ARBA" id="ARBA00022723"/>
    </source>
</evidence>
<dbReference type="Gene3D" id="3.90.980.10">
    <property type="entry name" value="DNA primase, catalytic core, N-terminal domain"/>
    <property type="match status" value="1"/>
</dbReference>
<dbReference type="FunFam" id="3.90.980.10:FF:000001">
    <property type="entry name" value="DNA primase"/>
    <property type="match status" value="1"/>
</dbReference>
<dbReference type="HAMAP" id="MF_00974">
    <property type="entry name" value="DNA_primase_DnaG"/>
    <property type="match status" value="1"/>
</dbReference>
<dbReference type="GO" id="GO:0005737">
    <property type="term" value="C:cytoplasm"/>
    <property type="evidence" value="ECO:0007669"/>
    <property type="project" value="TreeGrafter"/>
</dbReference>
<dbReference type="Pfam" id="PF13155">
    <property type="entry name" value="Toprim_2"/>
    <property type="match status" value="1"/>
</dbReference>
<evidence type="ECO:0000256" key="8">
    <source>
        <dbReference type="ARBA" id="ARBA00022833"/>
    </source>
</evidence>
<dbReference type="GO" id="GO:1990077">
    <property type="term" value="C:primosome complex"/>
    <property type="evidence" value="ECO:0007669"/>
    <property type="project" value="UniProtKB-KW"/>
</dbReference>
<dbReference type="Gene3D" id="3.40.1360.10">
    <property type="match status" value="1"/>
</dbReference>
<comment type="similarity">
    <text evidence="12 13">Belongs to the DnaG primase family.</text>
</comment>
<dbReference type="PROSITE" id="PS50880">
    <property type="entry name" value="TOPRIM"/>
    <property type="match status" value="1"/>
</dbReference>
<evidence type="ECO:0000256" key="1">
    <source>
        <dbReference type="ARBA" id="ARBA00022478"/>
    </source>
</evidence>
<dbReference type="PANTHER" id="PTHR30313:SF2">
    <property type="entry name" value="DNA PRIMASE"/>
    <property type="match status" value="1"/>
</dbReference>
<dbReference type="GO" id="GO:0003899">
    <property type="term" value="F:DNA-directed RNA polymerase activity"/>
    <property type="evidence" value="ECO:0007669"/>
    <property type="project" value="UniProtKB-UniRule"/>
</dbReference>
<organism evidence="16 17">
    <name type="scientific">Biomaibacter acetigenes</name>
    <dbReference type="NCBI Taxonomy" id="2316383"/>
    <lineage>
        <taxon>Bacteria</taxon>
        <taxon>Bacillati</taxon>
        <taxon>Bacillota</taxon>
        <taxon>Clostridia</taxon>
        <taxon>Thermosediminibacterales</taxon>
        <taxon>Tepidanaerobacteraceae</taxon>
        <taxon>Biomaibacter</taxon>
    </lineage>
</organism>
<feature type="zinc finger region" description="CHC2-type" evidence="12 14">
    <location>
        <begin position="39"/>
        <end position="63"/>
    </location>
</feature>
<dbReference type="AlphaFoldDB" id="A0A3G2R4J8"/>
<dbReference type="SUPFAM" id="SSF57783">
    <property type="entry name" value="Zinc beta-ribbon"/>
    <property type="match status" value="1"/>
</dbReference>
<keyword evidence="10 12" id="KW-0238">DNA-binding</keyword>
<evidence type="ECO:0000256" key="3">
    <source>
        <dbReference type="ARBA" id="ARBA00022679"/>
    </source>
</evidence>
<dbReference type="SMART" id="SM00493">
    <property type="entry name" value="TOPRIM"/>
    <property type="match status" value="1"/>
</dbReference>
<feature type="domain" description="Toprim" evidence="15">
    <location>
        <begin position="258"/>
        <end position="339"/>
    </location>
</feature>
<evidence type="ECO:0000256" key="10">
    <source>
        <dbReference type="ARBA" id="ARBA00023125"/>
    </source>
</evidence>
<keyword evidence="17" id="KW-1185">Reference proteome</keyword>
<keyword evidence="1 12" id="KW-0240">DNA-directed RNA polymerase</keyword>
<dbReference type="SMART" id="SM00400">
    <property type="entry name" value="ZnF_CHCC"/>
    <property type="match status" value="1"/>
</dbReference>
<dbReference type="InterPro" id="IPR006171">
    <property type="entry name" value="TOPRIM_dom"/>
</dbReference>
<dbReference type="Gene3D" id="3.90.580.10">
    <property type="entry name" value="Zinc finger, CHC2-type domain"/>
    <property type="match status" value="1"/>
</dbReference>
<dbReference type="Pfam" id="PF10410">
    <property type="entry name" value="DnaB_bind"/>
    <property type="match status" value="1"/>
</dbReference>
<evidence type="ECO:0000256" key="14">
    <source>
        <dbReference type="PIRSR" id="PIRSR002811-1"/>
    </source>
</evidence>
<dbReference type="PIRSF" id="PIRSF002811">
    <property type="entry name" value="DnaG"/>
    <property type="match status" value="1"/>
</dbReference>
<comment type="domain">
    <text evidence="12">Contains an N-terminal zinc-binding domain, a central core domain that contains the primase activity, and a C-terminal DnaB-binding domain.</text>
</comment>
<keyword evidence="5 12" id="KW-0235">DNA replication</keyword>
<keyword evidence="9" id="KW-0460">Magnesium</keyword>
<keyword evidence="11 12" id="KW-0804">Transcription</keyword>
<evidence type="ECO:0000259" key="15">
    <source>
        <dbReference type="PROSITE" id="PS50880"/>
    </source>
</evidence>
<dbReference type="FunFam" id="3.90.580.10:FF:000001">
    <property type="entry name" value="DNA primase"/>
    <property type="match status" value="1"/>
</dbReference>
<dbReference type="GO" id="GO:0008270">
    <property type="term" value="F:zinc ion binding"/>
    <property type="evidence" value="ECO:0007669"/>
    <property type="project" value="UniProtKB-UniRule"/>
</dbReference>
<dbReference type="SUPFAM" id="SSF56731">
    <property type="entry name" value="DNA primase core"/>
    <property type="match status" value="1"/>
</dbReference>
<evidence type="ECO:0000256" key="4">
    <source>
        <dbReference type="ARBA" id="ARBA00022695"/>
    </source>
</evidence>
<dbReference type="InterPro" id="IPR037068">
    <property type="entry name" value="DNA_primase_core_N_sf"/>
</dbReference>
<dbReference type="EMBL" id="CP033169">
    <property type="protein sequence ID" value="AYO30301.1"/>
    <property type="molecule type" value="Genomic_DNA"/>
</dbReference>
<keyword evidence="7 12" id="KW-0863">Zinc-finger</keyword>
<evidence type="ECO:0000313" key="16">
    <source>
        <dbReference type="EMBL" id="AYO30301.1"/>
    </source>
</evidence>
<evidence type="ECO:0000256" key="12">
    <source>
        <dbReference type="HAMAP-Rule" id="MF_00974"/>
    </source>
</evidence>